<dbReference type="Proteomes" id="UP000298663">
    <property type="component" value="Unassembled WGS sequence"/>
</dbReference>
<protein>
    <recommendedName>
        <fullName evidence="6">G-protein coupled receptors family 1 profile domain-containing protein</fullName>
    </recommendedName>
</protein>
<dbReference type="PROSITE" id="PS50262">
    <property type="entry name" value="G_PROTEIN_RECEP_F1_2"/>
    <property type="match status" value="1"/>
</dbReference>
<feature type="domain" description="G-protein coupled receptors family 1 profile" evidence="6">
    <location>
        <begin position="1"/>
        <end position="188"/>
    </location>
</feature>
<dbReference type="Gene3D" id="1.20.1070.10">
    <property type="entry name" value="Rhodopsin 7-helix transmembrane proteins"/>
    <property type="match status" value="1"/>
</dbReference>
<comment type="caution">
    <text evidence="7">The sequence shown here is derived from an EMBL/GenBank/DDBJ whole genome shotgun (WGS) entry which is preliminary data.</text>
</comment>
<evidence type="ECO:0000256" key="3">
    <source>
        <dbReference type="ARBA" id="ARBA00022989"/>
    </source>
</evidence>
<feature type="transmembrane region" description="Helical" evidence="5">
    <location>
        <begin position="163"/>
        <end position="185"/>
    </location>
</feature>
<dbReference type="GO" id="GO:0005886">
    <property type="term" value="C:plasma membrane"/>
    <property type="evidence" value="ECO:0007669"/>
    <property type="project" value="TreeGrafter"/>
</dbReference>
<dbReference type="GO" id="GO:0008528">
    <property type="term" value="F:G protein-coupled peptide receptor activity"/>
    <property type="evidence" value="ECO:0007669"/>
    <property type="project" value="InterPro"/>
</dbReference>
<proteinExistence type="predicted"/>
<gene>
    <name evidence="7" type="ORF">L596_018710</name>
</gene>
<feature type="transmembrane region" description="Helical" evidence="5">
    <location>
        <begin position="26"/>
        <end position="47"/>
    </location>
</feature>
<dbReference type="SUPFAM" id="SSF81321">
    <property type="entry name" value="Family A G protein-coupled receptor-like"/>
    <property type="match status" value="1"/>
</dbReference>
<keyword evidence="8" id="KW-1185">Reference proteome</keyword>
<dbReference type="InterPro" id="IPR019427">
    <property type="entry name" value="7TM_GPCR_serpentine_rcpt_Srw"/>
</dbReference>
<dbReference type="Pfam" id="PF10324">
    <property type="entry name" value="7TM_GPCR_Srw"/>
    <property type="match status" value="1"/>
</dbReference>
<dbReference type="STRING" id="34508.A0A4U5N5N6"/>
<dbReference type="InterPro" id="IPR017452">
    <property type="entry name" value="GPCR_Rhodpsn_7TM"/>
</dbReference>
<dbReference type="InterPro" id="IPR053219">
    <property type="entry name" value="GPCR_Dmsr-1"/>
</dbReference>
<dbReference type="PANTHER" id="PTHR46273:SF3">
    <property type="entry name" value="G-PROTEIN COUPLED RECEPTORS FAMILY 1 PROFILE DOMAIN-CONTAINING PROTEIN"/>
    <property type="match status" value="1"/>
</dbReference>
<accession>A0A4U5N5N6</accession>
<evidence type="ECO:0000256" key="2">
    <source>
        <dbReference type="ARBA" id="ARBA00022692"/>
    </source>
</evidence>
<evidence type="ECO:0000313" key="8">
    <source>
        <dbReference type="Proteomes" id="UP000298663"/>
    </source>
</evidence>
<organism evidence="7 8">
    <name type="scientific">Steinernema carpocapsae</name>
    <name type="common">Entomopathogenic nematode</name>
    <dbReference type="NCBI Taxonomy" id="34508"/>
    <lineage>
        <taxon>Eukaryota</taxon>
        <taxon>Metazoa</taxon>
        <taxon>Ecdysozoa</taxon>
        <taxon>Nematoda</taxon>
        <taxon>Chromadorea</taxon>
        <taxon>Rhabditida</taxon>
        <taxon>Tylenchina</taxon>
        <taxon>Panagrolaimomorpha</taxon>
        <taxon>Strongyloidoidea</taxon>
        <taxon>Steinernematidae</taxon>
        <taxon>Steinernema</taxon>
    </lineage>
</organism>
<name>A0A4U5N5N6_STECR</name>
<evidence type="ECO:0000256" key="5">
    <source>
        <dbReference type="SAM" id="Phobius"/>
    </source>
</evidence>
<sequence length="188" mass="21239">MGAALAYIRWQALGDIHSKWLQPTTAWTIFLVTTVAVSIICIPTMMIHRIYDYEPLVPIALEVDSSTVSYAAASTVSGAPLAAVTPKQQYYTLDIDRQSCVFFKVNLWLNAIVFKAIPCLLLLWFTIALVAKLRATDEKRLYLYSKSFRKHIKKTTVPDRTTYMLIMMLTVFLVTELPQGFLALLNGN</sequence>
<dbReference type="AlphaFoldDB" id="A0A4U5N5N6"/>
<reference evidence="7 8" key="2">
    <citation type="journal article" date="2019" name="G3 (Bethesda)">
        <title>Hybrid Assembly of the Genome of the Entomopathogenic Nematode Steinernema carpocapsae Identifies the X-Chromosome.</title>
        <authorList>
            <person name="Serra L."/>
            <person name="Macchietto M."/>
            <person name="Macias-Munoz A."/>
            <person name="McGill C.J."/>
            <person name="Rodriguez I.M."/>
            <person name="Rodriguez B."/>
            <person name="Murad R."/>
            <person name="Mortazavi A."/>
        </authorList>
    </citation>
    <scope>NUCLEOTIDE SEQUENCE [LARGE SCALE GENOMIC DNA]</scope>
    <source>
        <strain evidence="7 8">ALL</strain>
    </source>
</reference>
<evidence type="ECO:0000256" key="4">
    <source>
        <dbReference type="ARBA" id="ARBA00023136"/>
    </source>
</evidence>
<evidence type="ECO:0000256" key="1">
    <source>
        <dbReference type="ARBA" id="ARBA00004370"/>
    </source>
</evidence>
<dbReference type="PANTHER" id="PTHR46273">
    <property type="entry name" value="MYOSUPPRESSIN RECEPTOR 1, ISOFORM B-RELATED"/>
    <property type="match status" value="1"/>
</dbReference>
<keyword evidence="3 5" id="KW-1133">Transmembrane helix</keyword>
<keyword evidence="4 5" id="KW-0472">Membrane</keyword>
<feature type="transmembrane region" description="Helical" evidence="5">
    <location>
        <begin position="107"/>
        <end position="131"/>
    </location>
</feature>
<evidence type="ECO:0000259" key="6">
    <source>
        <dbReference type="PROSITE" id="PS50262"/>
    </source>
</evidence>
<keyword evidence="2 5" id="KW-0812">Transmembrane</keyword>
<evidence type="ECO:0000313" key="7">
    <source>
        <dbReference type="EMBL" id="TKR77798.1"/>
    </source>
</evidence>
<dbReference type="EMBL" id="AZBU02000005">
    <property type="protein sequence ID" value="TKR77798.1"/>
    <property type="molecule type" value="Genomic_DNA"/>
</dbReference>
<comment type="subcellular location">
    <subcellularLocation>
        <location evidence="1">Membrane</location>
    </subcellularLocation>
</comment>
<reference evidence="7 8" key="1">
    <citation type="journal article" date="2015" name="Genome Biol.">
        <title>Comparative genomics of Steinernema reveals deeply conserved gene regulatory networks.</title>
        <authorList>
            <person name="Dillman A.R."/>
            <person name="Macchietto M."/>
            <person name="Porter C.F."/>
            <person name="Rogers A."/>
            <person name="Williams B."/>
            <person name="Antoshechkin I."/>
            <person name="Lee M.M."/>
            <person name="Goodwin Z."/>
            <person name="Lu X."/>
            <person name="Lewis E.E."/>
            <person name="Goodrich-Blair H."/>
            <person name="Stock S.P."/>
            <person name="Adams B.J."/>
            <person name="Sternberg P.W."/>
            <person name="Mortazavi A."/>
        </authorList>
    </citation>
    <scope>NUCLEOTIDE SEQUENCE [LARGE SCALE GENOMIC DNA]</scope>
    <source>
        <strain evidence="7 8">ALL</strain>
    </source>
</reference>